<proteinExistence type="predicted"/>
<gene>
    <name evidence="1" type="ORF">RDI58_004609</name>
</gene>
<protein>
    <submittedName>
        <fullName evidence="1">Uncharacterized protein</fullName>
    </submittedName>
</protein>
<name>A0AAN8TXX4_SOLBU</name>
<dbReference type="AlphaFoldDB" id="A0AAN8TXX4"/>
<evidence type="ECO:0000313" key="1">
    <source>
        <dbReference type="EMBL" id="KAK6796908.1"/>
    </source>
</evidence>
<keyword evidence="2" id="KW-1185">Reference proteome</keyword>
<dbReference type="Proteomes" id="UP001371456">
    <property type="component" value="Unassembled WGS sequence"/>
</dbReference>
<accession>A0AAN8TXX4</accession>
<organism evidence="1 2">
    <name type="scientific">Solanum bulbocastanum</name>
    <name type="common">Wild potato</name>
    <dbReference type="NCBI Taxonomy" id="147425"/>
    <lineage>
        <taxon>Eukaryota</taxon>
        <taxon>Viridiplantae</taxon>
        <taxon>Streptophyta</taxon>
        <taxon>Embryophyta</taxon>
        <taxon>Tracheophyta</taxon>
        <taxon>Spermatophyta</taxon>
        <taxon>Magnoliopsida</taxon>
        <taxon>eudicotyledons</taxon>
        <taxon>Gunneridae</taxon>
        <taxon>Pentapetalae</taxon>
        <taxon>asterids</taxon>
        <taxon>lamiids</taxon>
        <taxon>Solanales</taxon>
        <taxon>Solanaceae</taxon>
        <taxon>Solanoideae</taxon>
        <taxon>Solaneae</taxon>
        <taxon>Solanum</taxon>
    </lineage>
</organism>
<reference evidence="1 2" key="1">
    <citation type="submission" date="2024-02" db="EMBL/GenBank/DDBJ databases">
        <title>de novo genome assembly of Solanum bulbocastanum strain 11H21.</title>
        <authorList>
            <person name="Hosaka A.J."/>
        </authorList>
    </citation>
    <scope>NUCLEOTIDE SEQUENCE [LARGE SCALE GENOMIC DNA]</scope>
    <source>
        <tissue evidence="1">Young leaves</tissue>
    </source>
</reference>
<comment type="caution">
    <text evidence="1">The sequence shown here is derived from an EMBL/GenBank/DDBJ whole genome shotgun (WGS) entry which is preliminary data.</text>
</comment>
<evidence type="ECO:0000313" key="2">
    <source>
        <dbReference type="Proteomes" id="UP001371456"/>
    </source>
</evidence>
<sequence length="34" mass="3491">MGGSQIELLMISSTPSLCQLLVRIPTTISLGSGS</sequence>
<dbReference type="EMBL" id="JBANQN010000002">
    <property type="protein sequence ID" value="KAK6796908.1"/>
    <property type="molecule type" value="Genomic_DNA"/>
</dbReference>